<gene>
    <name evidence="3" type="ORF">GC096_01645</name>
</gene>
<dbReference type="PROSITE" id="PS50975">
    <property type="entry name" value="ATP_GRASP"/>
    <property type="match status" value="1"/>
</dbReference>
<dbReference type="Gene3D" id="3.30.470.20">
    <property type="entry name" value="ATP-grasp fold, B domain"/>
    <property type="match status" value="1"/>
</dbReference>
<protein>
    <recommendedName>
        <fullName evidence="2">ATP-grasp domain-containing protein</fullName>
    </recommendedName>
</protein>
<keyword evidence="1" id="KW-0547">Nucleotide-binding</keyword>
<dbReference type="InterPro" id="IPR026838">
    <property type="entry name" value="YheC/D"/>
</dbReference>
<evidence type="ECO:0000313" key="3">
    <source>
        <dbReference type="EMBL" id="NOU62749.1"/>
    </source>
</evidence>
<evidence type="ECO:0000259" key="2">
    <source>
        <dbReference type="PROSITE" id="PS50975"/>
    </source>
</evidence>
<sequence length="272" mass="30955">MNVEEQFHMHSLHRNWKINHVNKKKIPTTSKTSKWSKHKLLSQSASTRPHLPETRWLTASSFWLMIAKYGEVIIKPTSSSGGHGVIRIKHIGMATYEIHDGARKSKLTKLQTNQFISKKLSRSHIVQKRIALATVNGKPFDLRVMVQRRPNSHWQVTGKLAKVAGKGFIVTNTAKSHGYVITVNKAIELSNLPTLKTTELLRKLDQVALHGAAKLGPSYRWVNTFGFDMALDTKGRVWIIEVNLAPMLELFLKLKDKSTFRKIKAIHMSRKI</sequence>
<evidence type="ECO:0000256" key="1">
    <source>
        <dbReference type="PROSITE-ProRule" id="PRU00409"/>
    </source>
</evidence>
<dbReference type="Proteomes" id="UP000653578">
    <property type="component" value="Unassembled WGS sequence"/>
</dbReference>
<dbReference type="EMBL" id="WHNY01000005">
    <property type="protein sequence ID" value="NOU62749.1"/>
    <property type="molecule type" value="Genomic_DNA"/>
</dbReference>
<accession>A0ABX1X3S8</accession>
<dbReference type="Pfam" id="PF14398">
    <property type="entry name" value="ATPgrasp_YheCD"/>
    <property type="match status" value="1"/>
</dbReference>
<proteinExistence type="predicted"/>
<evidence type="ECO:0000313" key="4">
    <source>
        <dbReference type="Proteomes" id="UP000653578"/>
    </source>
</evidence>
<keyword evidence="4" id="KW-1185">Reference proteome</keyword>
<dbReference type="SUPFAM" id="SSF56059">
    <property type="entry name" value="Glutathione synthetase ATP-binding domain-like"/>
    <property type="match status" value="1"/>
</dbReference>
<dbReference type="InterPro" id="IPR011761">
    <property type="entry name" value="ATP-grasp"/>
</dbReference>
<keyword evidence="1" id="KW-0067">ATP-binding</keyword>
<organism evidence="3 4">
    <name type="scientific">Paenibacillus plantarum</name>
    <dbReference type="NCBI Taxonomy" id="2654975"/>
    <lineage>
        <taxon>Bacteria</taxon>
        <taxon>Bacillati</taxon>
        <taxon>Bacillota</taxon>
        <taxon>Bacilli</taxon>
        <taxon>Bacillales</taxon>
        <taxon>Paenibacillaceae</taxon>
        <taxon>Paenibacillus</taxon>
    </lineage>
</organism>
<feature type="domain" description="ATP-grasp" evidence="2">
    <location>
        <begin position="43"/>
        <end position="272"/>
    </location>
</feature>
<reference evidence="3 4" key="1">
    <citation type="submission" date="2019-10" db="EMBL/GenBank/DDBJ databases">
        <title>Description of Paenibacillus humi sp. nov.</title>
        <authorList>
            <person name="Carlier A."/>
            <person name="Qi S."/>
        </authorList>
    </citation>
    <scope>NUCLEOTIDE SEQUENCE [LARGE SCALE GENOMIC DNA]</scope>
    <source>
        <strain evidence="3 4">LMG 31461</strain>
    </source>
</reference>
<comment type="caution">
    <text evidence="3">The sequence shown here is derived from an EMBL/GenBank/DDBJ whole genome shotgun (WGS) entry which is preliminary data.</text>
</comment>
<name>A0ABX1X3S8_9BACL</name>